<accession>E0UAH8</accession>
<dbReference type="Gene3D" id="1.10.260.40">
    <property type="entry name" value="lambda repressor-like DNA-binding domains"/>
    <property type="match status" value="1"/>
</dbReference>
<evidence type="ECO:0000313" key="2">
    <source>
        <dbReference type="EMBL" id="ADN12719.1"/>
    </source>
</evidence>
<dbReference type="STRING" id="497965.Cyan7822_0686"/>
<protein>
    <submittedName>
        <fullName evidence="2">Transcriptional regulator, XRE family</fullName>
    </submittedName>
</protein>
<dbReference type="EMBL" id="CP002198">
    <property type="protein sequence ID" value="ADN12719.1"/>
    <property type="molecule type" value="Genomic_DNA"/>
</dbReference>
<reference evidence="3" key="1">
    <citation type="journal article" date="2011" name="MBio">
        <title>Novel metabolic attributes of the genus Cyanothece, comprising a group of unicellular nitrogen-fixing Cyanobacteria.</title>
        <authorList>
            <person name="Bandyopadhyay A."/>
            <person name="Elvitigala T."/>
            <person name="Welsh E."/>
            <person name="Stockel J."/>
            <person name="Liberton M."/>
            <person name="Min H."/>
            <person name="Sherman L.A."/>
            <person name="Pakrasi H.B."/>
        </authorList>
    </citation>
    <scope>NUCLEOTIDE SEQUENCE [LARGE SCALE GENOMIC DNA]</scope>
    <source>
        <strain evidence="3">PCC 7822</strain>
    </source>
</reference>
<evidence type="ECO:0000313" key="3">
    <source>
        <dbReference type="Proteomes" id="UP000008206"/>
    </source>
</evidence>
<dbReference type="RefSeq" id="WP_013320829.1">
    <property type="nucleotide sequence ID" value="NC_014501.1"/>
</dbReference>
<dbReference type="AlphaFoldDB" id="E0UAH8"/>
<dbReference type="Pfam" id="PF12844">
    <property type="entry name" value="HTH_19"/>
    <property type="match status" value="1"/>
</dbReference>
<dbReference type="PROSITE" id="PS50943">
    <property type="entry name" value="HTH_CROC1"/>
    <property type="match status" value="1"/>
</dbReference>
<sequence length="80" mass="9341">MNFVKVRRYIDKEVQGLGDRIRKARKESGETIEVLAGKAGISRVYWYDIENERIRDSLPEETLRKIEKALNLDLGVNFDD</sequence>
<dbReference type="KEGG" id="cyj:Cyan7822_0686"/>
<keyword evidence="3" id="KW-1185">Reference proteome</keyword>
<proteinExistence type="predicted"/>
<dbReference type="SMART" id="SM00530">
    <property type="entry name" value="HTH_XRE"/>
    <property type="match status" value="1"/>
</dbReference>
<dbReference type="Proteomes" id="UP000008206">
    <property type="component" value="Chromosome"/>
</dbReference>
<dbReference type="InterPro" id="IPR001387">
    <property type="entry name" value="Cro/C1-type_HTH"/>
</dbReference>
<dbReference type="HOGENOM" id="CLU_192952_0_0_3"/>
<dbReference type="InterPro" id="IPR010982">
    <property type="entry name" value="Lambda_DNA-bd_dom_sf"/>
</dbReference>
<gene>
    <name evidence="2" type="ordered locus">Cyan7822_0686</name>
</gene>
<dbReference type="eggNOG" id="COG1426">
    <property type="taxonomic scope" value="Bacteria"/>
</dbReference>
<dbReference type="CDD" id="cd00093">
    <property type="entry name" value="HTH_XRE"/>
    <property type="match status" value="1"/>
</dbReference>
<feature type="domain" description="HTH cro/C1-type" evidence="1">
    <location>
        <begin position="21"/>
        <end position="77"/>
    </location>
</feature>
<organism evidence="2 3">
    <name type="scientific">Gloeothece verrucosa (strain PCC 7822)</name>
    <name type="common">Cyanothece sp. (strain PCC 7822)</name>
    <dbReference type="NCBI Taxonomy" id="497965"/>
    <lineage>
        <taxon>Bacteria</taxon>
        <taxon>Bacillati</taxon>
        <taxon>Cyanobacteriota</taxon>
        <taxon>Cyanophyceae</taxon>
        <taxon>Oscillatoriophycideae</taxon>
        <taxon>Chroococcales</taxon>
        <taxon>Aphanothecaceae</taxon>
        <taxon>Gloeothece</taxon>
        <taxon>Gloeothece verrucosa</taxon>
    </lineage>
</organism>
<evidence type="ECO:0000259" key="1">
    <source>
        <dbReference type="PROSITE" id="PS50943"/>
    </source>
</evidence>
<dbReference type="GO" id="GO:0003677">
    <property type="term" value="F:DNA binding"/>
    <property type="evidence" value="ECO:0007669"/>
    <property type="project" value="InterPro"/>
</dbReference>
<name>E0UAH8_GLOV7</name>
<dbReference type="SUPFAM" id="SSF47413">
    <property type="entry name" value="lambda repressor-like DNA-binding domains"/>
    <property type="match status" value="1"/>
</dbReference>